<dbReference type="OrthoDB" id="4570269at2"/>
<accession>A0A366DD31</accession>
<evidence type="ECO:0000313" key="3">
    <source>
        <dbReference type="Proteomes" id="UP000252586"/>
    </source>
</evidence>
<feature type="compositionally biased region" description="Low complexity" evidence="1">
    <location>
        <begin position="168"/>
        <end position="183"/>
    </location>
</feature>
<comment type="caution">
    <text evidence="2">The sequence shown here is derived from an EMBL/GenBank/DDBJ whole genome shotgun (WGS) entry which is preliminary data.</text>
</comment>
<sequence>MTQDEQLAYWRHQSRRHEQAAKRGVSAADAQVLRDRIVELENAARSEDERAVAEAVEAARIEAAQAVRDELLPQLRSAELRGYASVVLNGTRLDAWLDTVNAAAFFDDQGRVDGDRVVAHLTEMVGSPALAELASPPSATHPDYGQGRPGGRTRLARGEGGRAEAARRFGTAAAPAAGPTLGA</sequence>
<feature type="compositionally biased region" description="Basic and acidic residues" evidence="1">
    <location>
        <begin position="156"/>
        <end position="167"/>
    </location>
</feature>
<reference evidence="2 3" key="1">
    <citation type="submission" date="2018-06" db="EMBL/GenBank/DDBJ databases">
        <title>Genomic Encyclopedia of Type Strains, Phase IV (KMG-IV): sequencing the most valuable type-strain genomes for metagenomic binning, comparative biology and taxonomic classification.</title>
        <authorList>
            <person name="Goeker M."/>
        </authorList>
    </citation>
    <scope>NUCLEOTIDE SEQUENCE [LARGE SCALE GENOMIC DNA]</scope>
    <source>
        <strain evidence="2 3">DSM 44599</strain>
    </source>
</reference>
<evidence type="ECO:0000313" key="2">
    <source>
        <dbReference type="EMBL" id="RBO87970.1"/>
    </source>
</evidence>
<gene>
    <name evidence="2" type="ORF">DFR74_110226</name>
</gene>
<dbReference type="STRING" id="1210090.GCA_001613185_00946"/>
<organism evidence="2 3">
    <name type="scientific">Nocardia puris</name>
    <dbReference type="NCBI Taxonomy" id="208602"/>
    <lineage>
        <taxon>Bacteria</taxon>
        <taxon>Bacillati</taxon>
        <taxon>Actinomycetota</taxon>
        <taxon>Actinomycetes</taxon>
        <taxon>Mycobacteriales</taxon>
        <taxon>Nocardiaceae</taxon>
        <taxon>Nocardia</taxon>
    </lineage>
</organism>
<dbReference type="RefSeq" id="WP_067503839.1">
    <property type="nucleotide sequence ID" value="NZ_QNRE01000010.1"/>
</dbReference>
<dbReference type="AlphaFoldDB" id="A0A366DD31"/>
<dbReference type="Proteomes" id="UP000252586">
    <property type="component" value="Unassembled WGS sequence"/>
</dbReference>
<feature type="region of interest" description="Disordered" evidence="1">
    <location>
        <begin position="132"/>
        <end position="183"/>
    </location>
</feature>
<evidence type="ECO:0000256" key="1">
    <source>
        <dbReference type="SAM" id="MobiDB-lite"/>
    </source>
</evidence>
<protein>
    <submittedName>
        <fullName evidence="2">Uncharacterized protein</fullName>
    </submittedName>
</protein>
<keyword evidence="3" id="KW-1185">Reference proteome</keyword>
<name>A0A366DD31_9NOCA</name>
<dbReference type="EMBL" id="QNRE01000010">
    <property type="protein sequence ID" value="RBO87970.1"/>
    <property type="molecule type" value="Genomic_DNA"/>
</dbReference>
<proteinExistence type="predicted"/>